<dbReference type="CDD" id="cd03139">
    <property type="entry name" value="GATase1_PfpI_2"/>
    <property type="match status" value="1"/>
</dbReference>
<dbReference type="AlphaFoldDB" id="A0A2U3QJL4"/>
<dbReference type="PANTHER" id="PTHR43130:SF14">
    <property type="entry name" value="DJ-1_PFPI DOMAIN-CONTAINING PROTEIN"/>
    <property type="match status" value="1"/>
</dbReference>
<organism evidence="2 3">
    <name type="scientific">Candidatus Sulfobium mesophilum</name>
    <dbReference type="NCBI Taxonomy" id="2016548"/>
    <lineage>
        <taxon>Bacteria</taxon>
        <taxon>Pseudomonadati</taxon>
        <taxon>Nitrospirota</taxon>
        <taxon>Nitrospiria</taxon>
        <taxon>Nitrospirales</taxon>
        <taxon>Nitrospiraceae</taxon>
        <taxon>Candidatus Sulfobium</taxon>
    </lineage>
</organism>
<keyword evidence="2" id="KW-0238">DNA-binding</keyword>
<name>A0A2U3QJL4_9BACT</name>
<proteinExistence type="predicted"/>
<evidence type="ECO:0000313" key="2">
    <source>
        <dbReference type="EMBL" id="SPQ01592.1"/>
    </source>
</evidence>
<gene>
    <name evidence="2" type="ORF">NBG4_610001</name>
</gene>
<dbReference type="Pfam" id="PF01965">
    <property type="entry name" value="DJ-1_PfpI"/>
    <property type="match status" value="1"/>
</dbReference>
<accession>A0A2U3QJL4</accession>
<dbReference type="GO" id="GO:0003677">
    <property type="term" value="F:DNA binding"/>
    <property type="evidence" value="ECO:0007669"/>
    <property type="project" value="UniProtKB-KW"/>
</dbReference>
<dbReference type="PANTHER" id="PTHR43130">
    <property type="entry name" value="ARAC-FAMILY TRANSCRIPTIONAL REGULATOR"/>
    <property type="match status" value="1"/>
</dbReference>
<dbReference type="SUPFAM" id="SSF52317">
    <property type="entry name" value="Class I glutamine amidotransferase-like"/>
    <property type="match status" value="1"/>
</dbReference>
<dbReference type="InterPro" id="IPR002818">
    <property type="entry name" value="DJ-1/PfpI"/>
</dbReference>
<dbReference type="EMBL" id="OUUY01000110">
    <property type="protein sequence ID" value="SPQ01592.1"/>
    <property type="molecule type" value="Genomic_DNA"/>
</dbReference>
<sequence>MKKRLGIYIFHGAEVIDWAGPTGVFAVARRMDPELDAFLVGDSFAPVVATANLSVNPRYSLDQRPDMDAFLIPGGIGTRSEMHNGRLIEFVKELPEKTLLVSVCTGSWVYGKAGLLDGVRATNRKNGDPSEKIIPIDRLAEIAPKAVIDRHRIVDSGRIITAGGISSGLEMGFYLLERFGYDEKFVDMVAHIMEYEKQWGLMKNDRLVL</sequence>
<dbReference type="InterPro" id="IPR029062">
    <property type="entry name" value="Class_I_gatase-like"/>
</dbReference>
<evidence type="ECO:0000259" key="1">
    <source>
        <dbReference type="Pfam" id="PF01965"/>
    </source>
</evidence>
<feature type="domain" description="DJ-1/PfpI" evidence="1">
    <location>
        <begin position="4"/>
        <end position="177"/>
    </location>
</feature>
<evidence type="ECO:0000313" key="3">
    <source>
        <dbReference type="Proteomes" id="UP000245125"/>
    </source>
</evidence>
<keyword evidence="3" id="KW-1185">Reference proteome</keyword>
<dbReference type="Proteomes" id="UP000245125">
    <property type="component" value="Unassembled WGS sequence"/>
</dbReference>
<dbReference type="OrthoDB" id="9803764at2"/>
<reference evidence="3" key="1">
    <citation type="submission" date="2018-03" db="EMBL/GenBank/DDBJ databases">
        <authorList>
            <person name="Zecchin S."/>
        </authorList>
    </citation>
    <scope>NUCLEOTIDE SEQUENCE [LARGE SCALE GENOMIC DNA]</scope>
</reference>
<protein>
    <submittedName>
        <fullName evidence="2">Amidase and AraC-type DNA-binding HTH domain-containing transcriptional regulator</fullName>
    </submittedName>
</protein>
<dbReference type="Gene3D" id="3.40.50.880">
    <property type="match status" value="1"/>
</dbReference>
<dbReference type="InterPro" id="IPR052158">
    <property type="entry name" value="INH-QAR"/>
</dbReference>
<dbReference type="GO" id="GO:0006355">
    <property type="term" value="P:regulation of DNA-templated transcription"/>
    <property type="evidence" value="ECO:0007669"/>
    <property type="project" value="TreeGrafter"/>
</dbReference>